<proteinExistence type="predicted"/>
<dbReference type="OrthoDB" id="100785at2"/>
<gene>
    <name evidence="4" type="ORF">SBA1_870019</name>
</gene>
<reference evidence="5" key="1">
    <citation type="submission" date="2018-02" db="EMBL/GenBank/DDBJ databases">
        <authorList>
            <person name="Hausmann B."/>
        </authorList>
    </citation>
    <scope>NUCLEOTIDE SEQUENCE [LARGE SCALE GENOMIC DNA]</scope>
    <source>
        <strain evidence="5">Peat soil MAG SbA1</strain>
    </source>
</reference>
<evidence type="ECO:0000256" key="1">
    <source>
        <dbReference type="ARBA" id="ARBA00022729"/>
    </source>
</evidence>
<keyword evidence="2" id="KW-0812">Transmembrane</keyword>
<protein>
    <submittedName>
        <fullName evidence="4">ASPIC/UnbV</fullName>
    </submittedName>
</protein>
<dbReference type="PANTHER" id="PTHR16026:SF0">
    <property type="entry name" value="CARTILAGE ACIDIC PROTEIN 1"/>
    <property type="match status" value="1"/>
</dbReference>
<keyword evidence="2" id="KW-0472">Membrane</keyword>
<dbReference type="PANTHER" id="PTHR16026">
    <property type="entry name" value="CARTILAGE ACIDIC PROTEIN 1"/>
    <property type="match status" value="1"/>
</dbReference>
<dbReference type="SUPFAM" id="SSF69318">
    <property type="entry name" value="Integrin alpha N-terminal domain"/>
    <property type="match status" value="1"/>
</dbReference>
<accession>A0A2U3L9U8</accession>
<dbReference type="InterPro" id="IPR011519">
    <property type="entry name" value="UnbV_ASPIC"/>
</dbReference>
<feature type="domain" description="ASPIC/UnbV" evidence="3">
    <location>
        <begin position="494"/>
        <end position="560"/>
    </location>
</feature>
<keyword evidence="1" id="KW-0732">Signal</keyword>
<evidence type="ECO:0000313" key="4">
    <source>
        <dbReference type="EMBL" id="SPF48580.1"/>
    </source>
</evidence>
<dbReference type="Proteomes" id="UP000238701">
    <property type="component" value="Unassembled WGS sequence"/>
</dbReference>
<dbReference type="Pfam" id="PF13517">
    <property type="entry name" value="FG-GAP_3"/>
    <property type="match status" value="2"/>
</dbReference>
<evidence type="ECO:0000256" key="2">
    <source>
        <dbReference type="SAM" id="Phobius"/>
    </source>
</evidence>
<sequence length="584" mass="63316">MPLRNTKLTTEAQRHRESNLPFFGFLCVSVSLWWILPCTAQQIHFRDITAQAGIHFIHNNGAFGKKWLPETMGPGCAFIDYDNDGYPDILLINGEDFPGHPHGGATTLKLYHNNHDGTFTDVTRRAGLAVPMYGLGVAVGDYDNDGFDDIFVTALGQSHLFHNNGNGTFTDVTKSAGMWGPNEFSTSAAWVDYDRDGKLDLVVANYVQWSEQTDLYCTIDGAHKSYCTPESYKGASVRLWHNLGGGKFEDATEKAGLSNPTSKSLGIAILDYNGDGWPDILIANDTEPNKLYLNKRDGTFEERGVSAGIGFSEDGIARAGMGVDAADYDRSGHASVLITNFANQMVSLYHNEGNGLFVDEAPQSEIGRATLVTLGFGCFFFDYDNDGWQDVFVADGHIEDGIERVQKRVSYAEPAHLFRNLGGGKFAEVTAQMGRAFAAPRVARAAAYADIDNDGFLDILLTTNGGRAYLFHNEGGANHSLRIKLVGTKSNRGGIGAVVRVTSGSDKQWKMLRSGSSYLAQSELVLTFGLGSQTKADTLEIQWPSGQADKLTNVNAGQTIAVQEGKGVIASRVYVRPAAASAGK</sequence>
<dbReference type="EMBL" id="OMOD01000185">
    <property type="protein sequence ID" value="SPF48580.1"/>
    <property type="molecule type" value="Genomic_DNA"/>
</dbReference>
<dbReference type="InterPro" id="IPR027039">
    <property type="entry name" value="Crtac1"/>
</dbReference>
<keyword evidence="2" id="KW-1133">Transmembrane helix</keyword>
<evidence type="ECO:0000313" key="5">
    <source>
        <dbReference type="Proteomes" id="UP000238701"/>
    </source>
</evidence>
<dbReference type="InterPro" id="IPR013517">
    <property type="entry name" value="FG-GAP"/>
</dbReference>
<dbReference type="Gene3D" id="2.130.10.130">
    <property type="entry name" value="Integrin alpha, N-terminal"/>
    <property type="match status" value="2"/>
</dbReference>
<dbReference type="Pfam" id="PF07593">
    <property type="entry name" value="UnbV_ASPIC"/>
    <property type="match status" value="1"/>
</dbReference>
<organism evidence="4 5">
    <name type="scientific">Candidatus Sulfotelmatobacter kueseliae</name>
    <dbReference type="NCBI Taxonomy" id="2042962"/>
    <lineage>
        <taxon>Bacteria</taxon>
        <taxon>Pseudomonadati</taxon>
        <taxon>Acidobacteriota</taxon>
        <taxon>Terriglobia</taxon>
        <taxon>Terriglobales</taxon>
        <taxon>Candidatus Korobacteraceae</taxon>
        <taxon>Candidatus Sulfotelmatobacter</taxon>
    </lineage>
</organism>
<dbReference type="InterPro" id="IPR028994">
    <property type="entry name" value="Integrin_alpha_N"/>
</dbReference>
<evidence type="ECO:0000259" key="3">
    <source>
        <dbReference type="Pfam" id="PF07593"/>
    </source>
</evidence>
<dbReference type="AlphaFoldDB" id="A0A2U3L9U8"/>
<feature type="transmembrane region" description="Helical" evidence="2">
    <location>
        <begin position="20"/>
        <end position="36"/>
    </location>
</feature>
<name>A0A2U3L9U8_9BACT</name>